<reference evidence="1 2" key="1">
    <citation type="journal article" date="2023" name="Plants (Basel)">
        <title>Bridging the Gap: Combining Genomics and Transcriptomics Approaches to Understand Stylosanthes scabra, an Orphan Legume from the Brazilian Caatinga.</title>
        <authorList>
            <person name="Ferreira-Neto J.R.C."/>
            <person name="da Silva M.D."/>
            <person name="Binneck E."/>
            <person name="de Melo N.F."/>
            <person name="da Silva R.H."/>
            <person name="de Melo A.L.T.M."/>
            <person name="Pandolfi V."/>
            <person name="Bustamante F.O."/>
            <person name="Brasileiro-Vidal A.C."/>
            <person name="Benko-Iseppon A.M."/>
        </authorList>
    </citation>
    <scope>NUCLEOTIDE SEQUENCE [LARGE SCALE GENOMIC DNA]</scope>
    <source>
        <tissue evidence="1">Leaves</tissue>
    </source>
</reference>
<accession>A0ABU6ZMZ2</accession>
<name>A0ABU6ZMZ2_9FABA</name>
<keyword evidence="2" id="KW-1185">Reference proteome</keyword>
<proteinExistence type="predicted"/>
<protein>
    <recommendedName>
        <fullName evidence="3">FACT complex subunit</fullName>
    </recommendedName>
</protein>
<evidence type="ECO:0000313" key="2">
    <source>
        <dbReference type="Proteomes" id="UP001341840"/>
    </source>
</evidence>
<gene>
    <name evidence="1" type="ORF">PIB30_073372</name>
</gene>
<dbReference type="Proteomes" id="UP001341840">
    <property type="component" value="Unassembled WGS sequence"/>
</dbReference>
<evidence type="ECO:0008006" key="3">
    <source>
        <dbReference type="Google" id="ProtNLM"/>
    </source>
</evidence>
<dbReference type="EMBL" id="JASCZI010272749">
    <property type="protein sequence ID" value="MED6223369.1"/>
    <property type="molecule type" value="Genomic_DNA"/>
</dbReference>
<evidence type="ECO:0000313" key="1">
    <source>
        <dbReference type="EMBL" id="MED6223369.1"/>
    </source>
</evidence>
<organism evidence="1 2">
    <name type="scientific">Stylosanthes scabra</name>
    <dbReference type="NCBI Taxonomy" id="79078"/>
    <lineage>
        <taxon>Eukaryota</taxon>
        <taxon>Viridiplantae</taxon>
        <taxon>Streptophyta</taxon>
        <taxon>Embryophyta</taxon>
        <taxon>Tracheophyta</taxon>
        <taxon>Spermatophyta</taxon>
        <taxon>Magnoliopsida</taxon>
        <taxon>eudicotyledons</taxon>
        <taxon>Gunneridae</taxon>
        <taxon>Pentapetalae</taxon>
        <taxon>rosids</taxon>
        <taxon>fabids</taxon>
        <taxon>Fabales</taxon>
        <taxon>Fabaceae</taxon>
        <taxon>Papilionoideae</taxon>
        <taxon>50 kb inversion clade</taxon>
        <taxon>dalbergioids sensu lato</taxon>
        <taxon>Dalbergieae</taxon>
        <taxon>Pterocarpus clade</taxon>
        <taxon>Stylosanthes</taxon>
    </lineage>
</organism>
<comment type="caution">
    <text evidence="1">The sequence shown here is derived from an EMBL/GenBank/DDBJ whole genome shotgun (WGS) entry which is preliminary data.</text>
</comment>
<sequence>MADDGARQDFITGEATSMDHIRGLISAARGGAFAIEDVNGGRSWTLNPKEQMVLMEIPLLHQTGMYFVLDRDWSCVAVWRSNQTSLRLLCSTLKLPMPSFLMQTEEQTTRGKVHRFLVALPPGSAVDVLSMARRYSPDVHLAREDAAAKMIRAIIGETGFLIHDVNHERAEKISRSKEGLVEELQRVKDRMHMLMVKNMEFRDEYMPAYTHEGGTPKVGPVTKGSGGVTLGCSLYV</sequence>